<dbReference type="OMA" id="YNGPACC"/>
<dbReference type="AlphaFoldDB" id="A0A1X2H2D5"/>
<dbReference type="InParanoid" id="A0A1X2H2D5"/>
<organism evidence="1 2">
    <name type="scientific">Syncephalastrum racemosum</name>
    <name type="common">Filamentous fungus</name>
    <dbReference type="NCBI Taxonomy" id="13706"/>
    <lineage>
        <taxon>Eukaryota</taxon>
        <taxon>Fungi</taxon>
        <taxon>Fungi incertae sedis</taxon>
        <taxon>Mucoromycota</taxon>
        <taxon>Mucoromycotina</taxon>
        <taxon>Mucoromycetes</taxon>
        <taxon>Mucorales</taxon>
        <taxon>Syncephalastraceae</taxon>
        <taxon>Syncephalastrum</taxon>
    </lineage>
</organism>
<comment type="caution">
    <text evidence="1">The sequence shown here is derived from an EMBL/GenBank/DDBJ whole genome shotgun (WGS) entry which is preliminary data.</text>
</comment>
<keyword evidence="2" id="KW-1185">Reference proteome</keyword>
<protein>
    <submittedName>
        <fullName evidence="1">Uncharacterized protein</fullName>
    </submittedName>
</protein>
<sequence>SPEECPYSCKYNGPACCPFIGAPVCDTSCQDTHCPPEKPCPDDCPDACVYPEDDPCCPHMGEPVC</sequence>
<feature type="non-terminal residue" evidence="1">
    <location>
        <position position="1"/>
    </location>
</feature>
<evidence type="ECO:0000313" key="1">
    <source>
        <dbReference type="EMBL" id="ORY91960.1"/>
    </source>
</evidence>
<accession>A0A1X2H2D5</accession>
<proteinExistence type="predicted"/>
<dbReference type="OrthoDB" id="2290747at2759"/>
<reference evidence="1 2" key="1">
    <citation type="submission" date="2016-07" db="EMBL/GenBank/DDBJ databases">
        <title>Pervasive Adenine N6-methylation of Active Genes in Fungi.</title>
        <authorList>
            <consortium name="DOE Joint Genome Institute"/>
            <person name="Mondo S.J."/>
            <person name="Dannebaum R.O."/>
            <person name="Kuo R.C."/>
            <person name="Labutti K."/>
            <person name="Haridas S."/>
            <person name="Kuo A."/>
            <person name="Salamov A."/>
            <person name="Ahrendt S.R."/>
            <person name="Lipzen A."/>
            <person name="Sullivan W."/>
            <person name="Andreopoulos W.B."/>
            <person name="Clum A."/>
            <person name="Lindquist E."/>
            <person name="Daum C."/>
            <person name="Ramamoorthy G.K."/>
            <person name="Gryganskyi A."/>
            <person name="Culley D."/>
            <person name="Magnuson J.K."/>
            <person name="James T.Y."/>
            <person name="O'Malley M.A."/>
            <person name="Stajich J.E."/>
            <person name="Spatafora J.W."/>
            <person name="Visel A."/>
            <person name="Grigoriev I.V."/>
        </authorList>
    </citation>
    <scope>NUCLEOTIDE SEQUENCE [LARGE SCALE GENOMIC DNA]</scope>
    <source>
        <strain evidence="1 2">NRRL 2496</strain>
    </source>
</reference>
<feature type="non-terminal residue" evidence="1">
    <location>
        <position position="65"/>
    </location>
</feature>
<dbReference type="EMBL" id="MCGN01000010">
    <property type="protein sequence ID" value="ORY91960.1"/>
    <property type="molecule type" value="Genomic_DNA"/>
</dbReference>
<dbReference type="Proteomes" id="UP000242180">
    <property type="component" value="Unassembled WGS sequence"/>
</dbReference>
<name>A0A1X2H2D5_SYNRA</name>
<evidence type="ECO:0000313" key="2">
    <source>
        <dbReference type="Proteomes" id="UP000242180"/>
    </source>
</evidence>
<gene>
    <name evidence="1" type="ORF">BCR43DRAFT_419916</name>
</gene>